<evidence type="ECO:0000256" key="5">
    <source>
        <dbReference type="RuleBase" id="RU003682"/>
    </source>
</evidence>
<evidence type="ECO:0000256" key="3">
    <source>
        <dbReference type="ARBA" id="ARBA00023002"/>
    </source>
</evidence>
<evidence type="ECO:0000313" key="8">
    <source>
        <dbReference type="Proteomes" id="UP000636800"/>
    </source>
</evidence>
<dbReference type="PANTHER" id="PTHR47991">
    <property type="entry name" value="OXOGLUTARATE/IRON-DEPENDENT DIOXYGENASE"/>
    <property type="match status" value="1"/>
</dbReference>
<gene>
    <name evidence="7" type="ORF">HPP92_027381</name>
</gene>
<keyword evidence="3 5" id="KW-0560">Oxidoreductase</keyword>
<dbReference type="PROSITE" id="PS51471">
    <property type="entry name" value="FE2OG_OXY"/>
    <property type="match status" value="1"/>
</dbReference>
<dbReference type="GO" id="GO:0016491">
    <property type="term" value="F:oxidoreductase activity"/>
    <property type="evidence" value="ECO:0007669"/>
    <property type="project" value="UniProtKB-KW"/>
</dbReference>
<evidence type="ECO:0000256" key="2">
    <source>
        <dbReference type="ARBA" id="ARBA00022723"/>
    </source>
</evidence>
<dbReference type="InterPro" id="IPR027443">
    <property type="entry name" value="IPNS-like_sf"/>
</dbReference>
<comment type="caution">
    <text evidence="7">The sequence shown here is derived from an EMBL/GenBank/DDBJ whole genome shotgun (WGS) entry which is preliminary data.</text>
</comment>
<proteinExistence type="inferred from homology"/>
<dbReference type="InterPro" id="IPR050295">
    <property type="entry name" value="Plant_2OG-oxidoreductases"/>
</dbReference>
<dbReference type="SUPFAM" id="SSF51197">
    <property type="entry name" value="Clavaminate synthase-like"/>
    <property type="match status" value="1"/>
</dbReference>
<dbReference type="InterPro" id="IPR044861">
    <property type="entry name" value="IPNS-like_FE2OG_OXY"/>
</dbReference>
<keyword evidence="4 5" id="KW-0408">Iron</keyword>
<feature type="domain" description="Fe2OG dioxygenase" evidence="6">
    <location>
        <begin position="225"/>
        <end position="325"/>
    </location>
</feature>
<evidence type="ECO:0000256" key="4">
    <source>
        <dbReference type="ARBA" id="ARBA00023004"/>
    </source>
</evidence>
<dbReference type="AlphaFoldDB" id="A0A835PC03"/>
<evidence type="ECO:0000313" key="7">
    <source>
        <dbReference type="EMBL" id="KAG0449341.1"/>
    </source>
</evidence>
<dbReference type="Gene3D" id="2.60.120.330">
    <property type="entry name" value="B-lactam Antibiotic, Isopenicillin N Synthase, Chain"/>
    <property type="match status" value="1"/>
</dbReference>
<evidence type="ECO:0000256" key="1">
    <source>
        <dbReference type="ARBA" id="ARBA00008056"/>
    </source>
</evidence>
<evidence type="ECO:0000259" key="6">
    <source>
        <dbReference type="PROSITE" id="PS51471"/>
    </source>
</evidence>
<dbReference type="Pfam" id="PF14226">
    <property type="entry name" value="DIOX_N"/>
    <property type="match status" value="1"/>
</dbReference>
<dbReference type="Pfam" id="PF03171">
    <property type="entry name" value="2OG-FeII_Oxy"/>
    <property type="match status" value="1"/>
</dbReference>
<protein>
    <recommendedName>
        <fullName evidence="6">Fe2OG dioxygenase domain-containing protein</fullName>
    </recommendedName>
</protein>
<organism evidence="7 8">
    <name type="scientific">Vanilla planifolia</name>
    <name type="common">Vanilla</name>
    <dbReference type="NCBI Taxonomy" id="51239"/>
    <lineage>
        <taxon>Eukaryota</taxon>
        <taxon>Viridiplantae</taxon>
        <taxon>Streptophyta</taxon>
        <taxon>Embryophyta</taxon>
        <taxon>Tracheophyta</taxon>
        <taxon>Spermatophyta</taxon>
        <taxon>Magnoliopsida</taxon>
        <taxon>Liliopsida</taxon>
        <taxon>Asparagales</taxon>
        <taxon>Orchidaceae</taxon>
        <taxon>Vanilloideae</taxon>
        <taxon>Vanilleae</taxon>
        <taxon>Vanilla</taxon>
    </lineage>
</organism>
<keyword evidence="2 5" id="KW-0479">Metal-binding</keyword>
<reference evidence="7 8" key="1">
    <citation type="journal article" date="2020" name="Nat. Food">
        <title>A phased Vanilla planifolia genome enables genetic improvement of flavour and production.</title>
        <authorList>
            <person name="Hasing T."/>
            <person name="Tang H."/>
            <person name="Brym M."/>
            <person name="Khazi F."/>
            <person name="Huang T."/>
            <person name="Chambers A.H."/>
        </authorList>
    </citation>
    <scope>NUCLEOTIDE SEQUENCE [LARGE SCALE GENOMIC DNA]</scope>
    <source>
        <tissue evidence="7">Leaf</tissue>
    </source>
</reference>
<dbReference type="GO" id="GO:0046872">
    <property type="term" value="F:metal ion binding"/>
    <property type="evidence" value="ECO:0007669"/>
    <property type="project" value="UniProtKB-KW"/>
</dbReference>
<name>A0A835PC03_VANPL</name>
<dbReference type="EMBL" id="JADCNL010000193">
    <property type="protein sequence ID" value="KAG0449341.1"/>
    <property type="molecule type" value="Genomic_DNA"/>
</dbReference>
<dbReference type="FunFam" id="2.60.120.330:FF:000079">
    <property type="entry name" value="Protein SRG1"/>
    <property type="match status" value="1"/>
</dbReference>
<keyword evidence="8" id="KW-1185">Reference proteome</keyword>
<dbReference type="OrthoDB" id="733644at2759"/>
<dbReference type="InterPro" id="IPR005123">
    <property type="entry name" value="Oxoglu/Fe-dep_dioxygenase_dom"/>
</dbReference>
<comment type="similarity">
    <text evidence="1 5">Belongs to the iron/ascorbate-dependent oxidoreductase family.</text>
</comment>
<dbReference type="Proteomes" id="UP000636800">
    <property type="component" value="Unassembled WGS sequence"/>
</dbReference>
<accession>A0A835PC03</accession>
<dbReference type="InterPro" id="IPR026992">
    <property type="entry name" value="DIOX_N"/>
</dbReference>
<sequence length="376" mass="42343">MTGREKRKAHACSADRRRELAKNYTLYLRSIDGDAEGTDTCRVWCRSSSIPIHPATGLRTDPHRQKSSADLVSGSIPVLDLQSSANSLPQLSRIYSEWGVFQVVNHGVPSTLLEEMKEVGLRFFRSPMEFKLRYACDPGSAASEGYGSRMLSKEEGVLDWRDYFDHHTLPEFRRNPSVWPDFPENYRDVVMDYSNNMKLLAQRLLRMISKSLNLPDSYIEDAIGEVYQNITISYYSPCPQPELALGLQSHSDIGAISLLIQDDVGGLEVLKNGEWVPVVPLSDAIVVILADQTEILTNGIYKSAVHRATVNSHLARLSVATFHDPAKTRKISPLHQLITDHSPPKYREVVYGDYVSSWYDKGPEGKRNIDALLIQH</sequence>